<evidence type="ECO:0000313" key="3">
    <source>
        <dbReference type="Proteomes" id="UP000640583"/>
    </source>
</evidence>
<evidence type="ECO:0000313" key="2">
    <source>
        <dbReference type="EMBL" id="MBI1492085.1"/>
    </source>
</evidence>
<reference evidence="2" key="1">
    <citation type="submission" date="2020-10" db="EMBL/GenBank/DDBJ databases">
        <title>Paenihalocynthiibacter styelae gen. nov., sp. nov., isolated from stalked sea squirt Styela clava.</title>
        <authorList>
            <person name="Kim Y.-O."/>
            <person name="Yoon J.-H."/>
        </authorList>
    </citation>
    <scope>NUCLEOTIDE SEQUENCE</scope>
    <source>
        <strain evidence="2">MYP1-1</strain>
    </source>
</reference>
<feature type="transmembrane region" description="Helical" evidence="1">
    <location>
        <begin position="30"/>
        <end position="50"/>
    </location>
</feature>
<keyword evidence="1" id="KW-0472">Membrane</keyword>
<name>A0A8J7IV28_9RHOB</name>
<keyword evidence="1" id="KW-0812">Transmembrane</keyword>
<accession>A0A8J7IV28</accession>
<keyword evidence="1" id="KW-1133">Transmembrane helix</keyword>
<dbReference type="RefSeq" id="WP_157946829.1">
    <property type="nucleotide sequence ID" value="NZ_JADCKQ010000001.1"/>
</dbReference>
<dbReference type="AlphaFoldDB" id="A0A8J7IV28"/>
<protein>
    <submittedName>
        <fullName evidence="2">Uncharacterized protein</fullName>
    </submittedName>
</protein>
<dbReference type="EMBL" id="JADCKQ010000001">
    <property type="protein sequence ID" value="MBI1492085.1"/>
    <property type="molecule type" value="Genomic_DNA"/>
</dbReference>
<gene>
    <name evidence="2" type="ORF">H1D41_00385</name>
</gene>
<organism evidence="2 3">
    <name type="scientific">Halocynthiibacter styelae</name>
    <dbReference type="NCBI Taxonomy" id="2761955"/>
    <lineage>
        <taxon>Bacteria</taxon>
        <taxon>Pseudomonadati</taxon>
        <taxon>Pseudomonadota</taxon>
        <taxon>Alphaproteobacteria</taxon>
        <taxon>Rhodobacterales</taxon>
        <taxon>Paracoccaceae</taxon>
        <taxon>Halocynthiibacter</taxon>
    </lineage>
</organism>
<proteinExistence type="predicted"/>
<evidence type="ECO:0000256" key="1">
    <source>
        <dbReference type="SAM" id="Phobius"/>
    </source>
</evidence>
<dbReference type="Proteomes" id="UP000640583">
    <property type="component" value="Unassembled WGS sequence"/>
</dbReference>
<sequence length="56" mass="6183">MFIIFFGLIGAFLGLRRANRMNGARIDKLWLTGLFCILGMILGLLITIGVDRSGIL</sequence>
<comment type="caution">
    <text evidence="2">The sequence shown here is derived from an EMBL/GenBank/DDBJ whole genome shotgun (WGS) entry which is preliminary data.</text>
</comment>
<keyword evidence="3" id="KW-1185">Reference proteome</keyword>